<evidence type="ECO:0000313" key="13">
    <source>
        <dbReference type="Proteomes" id="UP000429838"/>
    </source>
</evidence>
<dbReference type="Proteomes" id="UP000429838">
    <property type="component" value="Unassembled WGS sequence"/>
</dbReference>
<organism evidence="5 14">
    <name type="scientific">Bacteroides fragilis</name>
    <dbReference type="NCBI Taxonomy" id="817"/>
    <lineage>
        <taxon>Bacteria</taxon>
        <taxon>Pseudomonadati</taxon>
        <taxon>Bacteroidota</taxon>
        <taxon>Bacteroidia</taxon>
        <taxon>Bacteroidales</taxon>
        <taxon>Bacteroidaceae</taxon>
        <taxon>Bacteroides</taxon>
    </lineage>
</organism>
<dbReference type="PANTHER" id="PTHR12872:SF1">
    <property type="entry name" value="ALPHA-N-ACETYLGLUCOSAMINIDASE"/>
    <property type="match status" value="1"/>
</dbReference>
<reference evidence="7 10" key="3">
    <citation type="submission" date="2019-07" db="EMBL/GenBank/DDBJ databases">
        <title>Genome sequencing of Bacteroides fragilis.</title>
        <authorList>
            <person name="Galasyn E.V."/>
            <person name="Ruoff K.L."/>
            <person name="Price C.E."/>
            <person name="Valls R.A."/>
            <person name="O'Toole G.A."/>
        </authorList>
    </citation>
    <scope>NUCLEOTIDE SEQUENCE [LARGE SCALE GENOMIC DNA]</scope>
    <source>
        <strain evidence="7 10">AD135F_1B</strain>
    </source>
</reference>
<dbReference type="Gene3D" id="3.20.20.80">
    <property type="entry name" value="Glycosidases"/>
    <property type="match status" value="1"/>
</dbReference>
<feature type="domain" description="Alpha-N-acetylglucosaminidase tim-barrel" evidence="2">
    <location>
        <begin position="123"/>
        <end position="452"/>
    </location>
</feature>
<dbReference type="InterPro" id="IPR024240">
    <property type="entry name" value="NAGLU_N"/>
</dbReference>
<name>A0A2M9UY05_BACFG</name>
<proteinExistence type="predicted"/>
<evidence type="ECO:0000313" key="11">
    <source>
        <dbReference type="Proteomes" id="UP000318041"/>
    </source>
</evidence>
<dbReference type="EMBL" id="VOHV01000004">
    <property type="protein sequence ID" value="TWV41474.1"/>
    <property type="molecule type" value="Genomic_DNA"/>
</dbReference>
<dbReference type="PANTHER" id="PTHR12872">
    <property type="entry name" value="ALPHA-N-ACETYLGLUCOSAMINIDASE"/>
    <property type="match status" value="1"/>
</dbReference>
<evidence type="ECO:0000313" key="7">
    <source>
        <dbReference type="EMBL" id="TWV41474.1"/>
    </source>
</evidence>
<dbReference type="Pfam" id="PF05089">
    <property type="entry name" value="NAGLU"/>
    <property type="match status" value="1"/>
</dbReference>
<evidence type="ECO:0000259" key="2">
    <source>
        <dbReference type="Pfam" id="PF05089"/>
    </source>
</evidence>
<dbReference type="EMBL" id="VOHY01000001">
    <property type="protein sequence ID" value="TWV79624.1"/>
    <property type="molecule type" value="Genomic_DNA"/>
</dbReference>
<gene>
    <name evidence="6" type="ORF">F2Z25_05370</name>
    <name evidence="5" type="ORF">F2Z29_08525</name>
    <name evidence="8" type="ORF">FSA03_05580</name>
    <name evidence="7" type="ORF">FSA06_10520</name>
    <name evidence="9" type="ORF">FSA08_01790</name>
</gene>
<evidence type="ECO:0000259" key="4">
    <source>
        <dbReference type="Pfam" id="PF12972"/>
    </source>
</evidence>
<dbReference type="AlphaFoldDB" id="A0A2M9UY05"/>
<dbReference type="InterPro" id="IPR007781">
    <property type="entry name" value="NAGLU"/>
</dbReference>
<comment type="caution">
    <text evidence="5">The sequence shown here is derived from an EMBL/GenBank/DDBJ whole genome shotgun (WGS) entry which is preliminary data.</text>
</comment>
<dbReference type="Gene3D" id="1.20.120.670">
    <property type="entry name" value="N-acetyl-b-d-glucoasminidase"/>
    <property type="match status" value="1"/>
</dbReference>
<protein>
    <submittedName>
        <fullName evidence="5">Alpha-N-acetylglucosaminidase</fullName>
    </submittedName>
</protein>
<dbReference type="Gene3D" id="3.30.379.10">
    <property type="entry name" value="Chitobiase/beta-hexosaminidase domain 2-like"/>
    <property type="match status" value="1"/>
</dbReference>
<dbReference type="InterPro" id="IPR029018">
    <property type="entry name" value="Hex-like_dom2"/>
</dbReference>
<dbReference type="InterPro" id="IPR024733">
    <property type="entry name" value="NAGLU_tim-barrel"/>
</dbReference>
<dbReference type="EMBL" id="VWAW01000005">
    <property type="protein sequence ID" value="KAA5175450.1"/>
    <property type="molecule type" value="Genomic_DNA"/>
</dbReference>
<evidence type="ECO:0000313" key="6">
    <source>
        <dbReference type="EMBL" id="KAA5208816.1"/>
    </source>
</evidence>
<sequence>MMSYIKSKNTACLILFIFCLYTTIIHAEESNLKRLANKMVPNQAKNIVFERIIDGTDFFELETKGKKLIIRGNNGISMARGLNHYMRYYLRKTTSWTGHNLSYTSSLPVVKEKIRVNATLPLRYYLNYCTYSYSMAFWDWTQWEDEIDRMAMQGINMPLVAVIGQYAVWQNTLRRLGYSEKEIIDFLPGAGYEAWWLMGNLEKFGGPVSQQFIDRQTKLQKKMLDRMREYGMEPVLQGFYGMVPNSMITKFPNADIRDAGKWITYQRPAFLVPSDPLFAKVAEIFYEEQKKLFGESRYYGGDPFHEGGNSKGINITEAASNIYKAMKTNNPNAIWVLQGWSGNPSVALLKGLKHGEALVLDLMACARPQWGGEPSSSFHREDGFLDHNWIWCALPNFGGRIGMYGKLQSYATGVIKAEHHPKGKYVCGIGTTPEGIGTNPINYDMVYDMAWRTDSIDIKSWIANYTTYRYGSENSNAKAAMLQLSTSVYNCPWAADGPQESYFCARPSLKIDYVSSWGTAHLYYQPINVLQALEHLLKAEKELGYIDTYRYDVVDITRQMLADYGKYIHKCISDAYKEKNIKKFDLYTSKFLQMILDQDLLLSTRKEFLLGEYIRQADTCGSNPTEKRMFINNAKRQITSWTSVNSSLHEYAHKEWNGILSTLYAPRWKVYFDYLHAKLEGKNPKEIDFFAMETCWIESKEKFSAVPVNKEIEIAKTIYHNYADEINQVYLK</sequence>
<evidence type="ECO:0000313" key="10">
    <source>
        <dbReference type="Proteomes" id="UP000315444"/>
    </source>
</evidence>
<dbReference type="EMBL" id="VOHT01000002">
    <property type="protein sequence ID" value="TWV51093.1"/>
    <property type="molecule type" value="Genomic_DNA"/>
</dbReference>
<reference evidence="9 11" key="4">
    <citation type="submission" date="2019-08" db="EMBL/GenBank/DDBJ databases">
        <title>Genome sequencing of Bacteroides fragilis Sample_iSURF_9.</title>
        <authorList>
            <person name="Chandler J.E."/>
            <person name="Ruoff K.L."/>
            <person name="Price C.E."/>
            <person name="Valls R.A."/>
            <person name="O'Toole G.A."/>
        </authorList>
    </citation>
    <scope>NUCLEOTIDE SEQUENCE [LARGE SCALE GENOMIC DNA]</scope>
    <source>
        <strain evidence="9 11">CFPLTA004_1B</strain>
    </source>
</reference>
<keyword evidence="1" id="KW-0378">Hydrolase</keyword>
<dbReference type="Pfam" id="PF12972">
    <property type="entry name" value="NAGLU_C"/>
    <property type="match status" value="1"/>
</dbReference>
<evidence type="ECO:0000313" key="9">
    <source>
        <dbReference type="EMBL" id="TWV79624.1"/>
    </source>
</evidence>
<dbReference type="Proteomes" id="UP000436803">
    <property type="component" value="Unassembled WGS sequence"/>
</dbReference>
<dbReference type="GO" id="GO:0005975">
    <property type="term" value="P:carbohydrate metabolic process"/>
    <property type="evidence" value="ECO:0007669"/>
    <property type="project" value="UniProtKB-ARBA"/>
</dbReference>
<dbReference type="InterPro" id="IPR024732">
    <property type="entry name" value="NAGLU_C"/>
</dbReference>
<evidence type="ECO:0000313" key="5">
    <source>
        <dbReference type="EMBL" id="KAA5175450.1"/>
    </source>
</evidence>
<dbReference type="Pfam" id="PF12971">
    <property type="entry name" value="NAGLU_N"/>
    <property type="match status" value="1"/>
</dbReference>
<evidence type="ECO:0000259" key="3">
    <source>
        <dbReference type="Pfam" id="PF12971"/>
    </source>
</evidence>
<reference evidence="13 14" key="1">
    <citation type="journal article" date="2019" name="Nat. Med.">
        <title>A library of human gut bacterial isolates paired with longitudinal multiomics data enables mechanistic microbiome research.</title>
        <authorList>
            <person name="Poyet M."/>
            <person name="Groussin M."/>
            <person name="Gibbons S.M."/>
            <person name="Avila-Pacheco J."/>
            <person name="Jiang X."/>
            <person name="Kearney S.M."/>
            <person name="Perrotta A.R."/>
            <person name="Berdy B."/>
            <person name="Zhao S."/>
            <person name="Lieberman T.D."/>
            <person name="Swanson P.K."/>
            <person name="Smith M."/>
            <person name="Roesemann S."/>
            <person name="Alexander J.E."/>
            <person name="Rich S.A."/>
            <person name="Livny J."/>
            <person name="Vlamakis H."/>
            <person name="Clish C."/>
            <person name="Bullock K."/>
            <person name="Deik A."/>
            <person name="Scott J."/>
            <person name="Pierce K.A."/>
            <person name="Xavier R.J."/>
            <person name="Alm E.J."/>
        </authorList>
    </citation>
    <scope>NUCLEOTIDE SEQUENCE [LARGE SCALE GENOMIC DNA]</scope>
    <source>
        <strain evidence="6 13">BIOML-A1</strain>
        <strain evidence="5 14">BIOML-A7</strain>
    </source>
</reference>
<evidence type="ECO:0000313" key="12">
    <source>
        <dbReference type="Proteomes" id="UP000319026"/>
    </source>
</evidence>
<reference evidence="8 12" key="2">
    <citation type="submission" date="2019-07" db="EMBL/GenBank/DDBJ databases">
        <title>Genome Sequencing of Bacteroides fragilis.</title>
        <authorList>
            <person name="Pinto K.M."/>
            <person name="Ruoff K.L."/>
            <person name="Price C.E."/>
            <person name="Valls R.A."/>
            <person name="O'Toole G.A."/>
        </authorList>
    </citation>
    <scope>NUCLEOTIDE SEQUENCE [LARGE SCALE GENOMIC DNA]</scope>
    <source>
        <strain evidence="8 12">AD135F_3B</strain>
    </source>
</reference>
<feature type="domain" description="Alpha-N-acetylglucosaminidase N-terminal" evidence="3">
    <location>
        <begin position="32"/>
        <end position="108"/>
    </location>
</feature>
<dbReference type="GO" id="GO:0016787">
    <property type="term" value="F:hydrolase activity"/>
    <property type="evidence" value="ECO:0007669"/>
    <property type="project" value="UniProtKB-KW"/>
</dbReference>
<feature type="domain" description="Alpha-N-acetylglucosaminidase C-terminal" evidence="4">
    <location>
        <begin position="461"/>
        <end position="720"/>
    </location>
</feature>
<evidence type="ECO:0000313" key="8">
    <source>
        <dbReference type="EMBL" id="TWV51093.1"/>
    </source>
</evidence>
<dbReference type="Proteomes" id="UP000315444">
    <property type="component" value="Unassembled WGS sequence"/>
</dbReference>
<dbReference type="Proteomes" id="UP000318041">
    <property type="component" value="Unassembled WGS sequence"/>
</dbReference>
<dbReference type="EMBL" id="VWAQ01000004">
    <property type="protein sequence ID" value="KAA5208816.1"/>
    <property type="molecule type" value="Genomic_DNA"/>
</dbReference>
<dbReference type="Proteomes" id="UP000319026">
    <property type="component" value="Unassembled WGS sequence"/>
</dbReference>
<accession>A0A2M9UY05</accession>
<evidence type="ECO:0000256" key="1">
    <source>
        <dbReference type="ARBA" id="ARBA00022801"/>
    </source>
</evidence>
<evidence type="ECO:0000313" key="14">
    <source>
        <dbReference type="Proteomes" id="UP000436803"/>
    </source>
</evidence>
<dbReference type="RefSeq" id="WP_005801890.1">
    <property type="nucleotide sequence ID" value="NZ_CP081922.1"/>
</dbReference>